<accession>A0A1A2DZD4</accession>
<gene>
    <name evidence="6" type="ORF">A5771_00055</name>
</gene>
<dbReference type="EMBL" id="LZIN01000001">
    <property type="protein sequence ID" value="OBG11099.1"/>
    <property type="molecule type" value="Genomic_DNA"/>
</dbReference>
<dbReference type="GO" id="GO:0047617">
    <property type="term" value="F:fatty acyl-CoA hydrolase activity"/>
    <property type="evidence" value="ECO:0007669"/>
    <property type="project" value="InterPro"/>
</dbReference>
<dbReference type="RefSeq" id="WP_064853160.1">
    <property type="nucleotide sequence ID" value="NZ_LZIM01000098.1"/>
</dbReference>
<evidence type="ECO:0000259" key="4">
    <source>
        <dbReference type="Pfam" id="PF13622"/>
    </source>
</evidence>
<dbReference type="InterPro" id="IPR042171">
    <property type="entry name" value="Acyl-CoA_hotdog"/>
</dbReference>
<evidence type="ECO:0000256" key="1">
    <source>
        <dbReference type="ARBA" id="ARBA00006538"/>
    </source>
</evidence>
<sequence>MSSPPEATAHAEFGGPLRGSGSPLELGTLRALDELQQVLTLEPVGDGRFRAVSEAARFGRIFGGQLVAQATSAAAATVTDLTPHSIHASFLRPGDSSAPLDIIVERTRDGRSMSVRHVVVEQDGKALVTATVSFDNPEGADVLTAVEPPATPESLPLLQHWAQRAPAGLAAPGSTWIDTPPPLEMRIGEAPIFLGGAQTPGQRVHWMRLPRKVTGGPAEHAALLGYASDYLLVDMALRSHPHPVSYGTHRGLTLDHTLWLHRPVQFDQWHSYTQQTVAVGGHRALVHGTIVDAAGRHVASTAQEVLVRPMTGRAT</sequence>
<organism evidence="6 7">
    <name type="scientific">Mycolicibacter sinensis (strain JDM601)</name>
    <name type="common">Mycobacterium sinense</name>
    <dbReference type="NCBI Taxonomy" id="875328"/>
    <lineage>
        <taxon>Bacteria</taxon>
        <taxon>Bacillati</taxon>
        <taxon>Actinomycetota</taxon>
        <taxon>Actinomycetes</taxon>
        <taxon>Mycobacteriales</taxon>
        <taxon>Mycobacteriaceae</taxon>
        <taxon>Mycolicibacter</taxon>
    </lineage>
</organism>
<keyword evidence="2" id="KW-0378">Hydrolase</keyword>
<dbReference type="AlphaFoldDB" id="A0A1A2DZD4"/>
<evidence type="ECO:0000259" key="5">
    <source>
        <dbReference type="Pfam" id="PF20789"/>
    </source>
</evidence>
<comment type="similarity">
    <text evidence="1">Belongs to the C/M/P thioester hydrolase family.</text>
</comment>
<evidence type="ECO:0000313" key="7">
    <source>
        <dbReference type="Proteomes" id="UP000093985"/>
    </source>
</evidence>
<dbReference type="InterPro" id="IPR003703">
    <property type="entry name" value="Acyl_CoA_thio"/>
</dbReference>
<dbReference type="GO" id="GO:0006637">
    <property type="term" value="P:acyl-CoA metabolic process"/>
    <property type="evidence" value="ECO:0007669"/>
    <property type="project" value="InterPro"/>
</dbReference>
<reference evidence="7" key="1">
    <citation type="submission" date="2016-06" db="EMBL/GenBank/DDBJ databases">
        <authorList>
            <person name="Sutton G."/>
            <person name="Brinkac L."/>
            <person name="Sanka R."/>
            <person name="Adams M."/>
            <person name="Lau E."/>
            <person name="Mehaffy C."/>
            <person name="Tameris M."/>
            <person name="Hatherill M."/>
            <person name="Hanekom W."/>
            <person name="Mahomed H."/>
            <person name="Mcshane H."/>
        </authorList>
    </citation>
    <scope>NUCLEOTIDE SEQUENCE [LARGE SCALE GENOMIC DNA]</scope>
    <source>
        <strain evidence="7">852014-51077_SCH5608930-a</strain>
    </source>
</reference>
<protein>
    <submittedName>
        <fullName evidence="6">Acyl-CoA thioesterase II</fullName>
    </submittedName>
</protein>
<feature type="domain" description="Acyl-CoA thioesterase-like C-terminal" evidence="5">
    <location>
        <begin position="175"/>
        <end position="307"/>
    </location>
</feature>
<comment type="caution">
    <text evidence="6">The sequence shown here is derived from an EMBL/GenBank/DDBJ whole genome shotgun (WGS) entry which is preliminary data.</text>
</comment>
<dbReference type="PANTHER" id="PTHR11066">
    <property type="entry name" value="ACYL-COA THIOESTERASE"/>
    <property type="match status" value="1"/>
</dbReference>
<feature type="domain" description="Acyl-CoA thioesterase-like N-terminal HotDog" evidence="4">
    <location>
        <begin position="58"/>
        <end position="134"/>
    </location>
</feature>
<dbReference type="GO" id="GO:0009062">
    <property type="term" value="P:fatty acid catabolic process"/>
    <property type="evidence" value="ECO:0007669"/>
    <property type="project" value="TreeGrafter"/>
</dbReference>
<dbReference type="CDD" id="cd03444">
    <property type="entry name" value="Thioesterase_II_repeat1"/>
    <property type="match status" value="1"/>
</dbReference>
<name>A0A1A2DZD4_MYCSD</name>
<dbReference type="OrthoDB" id="9781019at2"/>
<feature type="region of interest" description="Disordered" evidence="3">
    <location>
        <begin position="1"/>
        <end position="21"/>
    </location>
</feature>
<evidence type="ECO:0000256" key="3">
    <source>
        <dbReference type="SAM" id="MobiDB-lite"/>
    </source>
</evidence>
<proteinExistence type="inferred from homology"/>
<dbReference type="InterPro" id="IPR029069">
    <property type="entry name" value="HotDog_dom_sf"/>
</dbReference>
<dbReference type="SUPFAM" id="SSF54637">
    <property type="entry name" value="Thioesterase/thiol ester dehydrase-isomerase"/>
    <property type="match status" value="2"/>
</dbReference>
<dbReference type="Proteomes" id="UP000093985">
    <property type="component" value="Unassembled WGS sequence"/>
</dbReference>
<dbReference type="PANTHER" id="PTHR11066:SF34">
    <property type="entry name" value="ACYL-COENZYME A THIOESTERASE 8"/>
    <property type="match status" value="1"/>
</dbReference>
<dbReference type="InterPro" id="IPR049449">
    <property type="entry name" value="TesB_ACOT8-like_N"/>
</dbReference>
<dbReference type="Pfam" id="PF20789">
    <property type="entry name" value="4HBT_3C"/>
    <property type="match status" value="1"/>
</dbReference>
<dbReference type="Gene3D" id="2.40.160.210">
    <property type="entry name" value="Acyl-CoA thioesterase, double hotdog domain"/>
    <property type="match status" value="1"/>
</dbReference>
<dbReference type="CDD" id="cd03445">
    <property type="entry name" value="Thioesterase_II_repeat2"/>
    <property type="match status" value="1"/>
</dbReference>
<dbReference type="Pfam" id="PF13622">
    <property type="entry name" value="4HBT_3"/>
    <property type="match status" value="1"/>
</dbReference>
<evidence type="ECO:0000256" key="2">
    <source>
        <dbReference type="ARBA" id="ARBA00022801"/>
    </source>
</evidence>
<dbReference type="InterPro" id="IPR049450">
    <property type="entry name" value="ACOT8-like_C"/>
</dbReference>
<evidence type="ECO:0000313" key="6">
    <source>
        <dbReference type="EMBL" id="OBG11099.1"/>
    </source>
</evidence>